<dbReference type="Proteomes" id="UP000279259">
    <property type="component" value="Unassembled WGS sequence"/>
</dbReference>
<dbReference type="InterPro" id="IPR007014">
    <property type="entry name" value="FUN14"/>
</dbReference>
<evidence type="ECO:0000256" key="1">
    <source>
        <dbReference type="ARBA" id="ARBA00004370"/>
    </source>
</evidence>
<evidence type="ECO:0000256" key="5">
    <source>
        <dbReference type="ARBA" id="ARBA00023136"/>
    </source>
</evidence>
<organism evidence="6 7">
    <name type="scientific">Saitozyma podzolica</name>
    <dbReference type="NCBI Taxonomy" id="1890683"/>
    <lineage>
        <taxon>Eukaryota</taxon>
        <taxon>Fungi</taxon>
        <taxon>Dikarya</taxon>
        <taxon>Basidiomycota</taxon>
        <taxon>Agaricomycotina</taxon>
        <taxon>Tremellomycetes</taxon>
        <taxon>Tremellales</taxon>
        <taxon>Trimorphomycetaceae</taxon>
        <taxon>Saitozyma</taxon>
    </lineage>
</organism>
<dbReference type="PANTHER" id="PTHR21346:SF10">
    <property type="entry name" value="TRANSMEMBRANE PROTEIN"/>
    <property type="match status" value="1"/>
</dbReference>
<evidence type="ECO:0000256" key="3">
    <source>
        <dbReference type="ARBA" id="ARBA00022692"/>
    </source>
</evidence>
<keyword evidence="4" id="KW-1133">Transmembrane helix</keyword>
<dbReference type="OrthoDB" id="163794at2759"/>
<comment type="similarity">
    <text evidence="2">Belongs to the FUN14 family.</text>
</comment>
<evidence type="ECO:0000313" key="7">
    <source>
        <dbReference type="Proteomes" id="UP000279259"/>
    </source>
</evidence>
<evidence type="ECO:0000313" key="6">
    <source>
        <dbReference type="EMBL" id="RSH93867.1"/>
    </source>
</evidence>
<gene>
    <name evidence="6" type="ORF">EHS25_006517</name>
</gene>
<keyword evidence="5" id="KW-0472">Membrane</keyword>
<dbReference type="AlphaFoldDB" id="A0A427YS17"/>
<evidence type="ECO:0000256" key="4">
    <source>
        <dbReference type="ARBA" id="ARBA00022989"/>
    </source>
</evidence>
<dbReference type="Pfam" id="PF04930">
    <property type="entry name" value="FUN14"/>
    <property type="match status" value="1"/>
</dbReference>
<dbReference type="STRING" id="1890683.A0A427YS17"/>
<sequence>MSFSVGLLPRLLPRPSLQRAYHRLPHHSPTPPRSVALSVPHPRFRPSSSGYRTYALSLGLGLSAFTLHTLSPPSAPTAKGLLSVYELSFGAVCGICAGVFIKKGLKAFAFLLGGVFVLLQYMSSKSYISVDWSKLSSRYDSAFGTSSAAGGRKAPTVGGVWSAFVDFLTANFQQRASFLGGLVLGLRLG</sequence>
<evidence type="ECO:0008006" key="8">
    <source>
        <dbReference type="Google" id="ProtNLM"/>
    </source>
</evidence>
<comment type="caution">
    <text evidence="6">The sequence shown here is derived from an EMBL/GenBank/DDBJ whole genome shotgun (WGS) entry which is preliminary data.</text>
</comment>
<dbReference type="PANTHER" id="PTHR21346">
    <property type="entry name" value="FUN14 DOMAIN CONTAINING"/>
    <property type="match status" value="1"/>
</dbReference>
<accession>A0A427YS17</accession>
<protein>
    <recommendedName>
        <fullName evidence="8">FUN14 family-domain-containing protein</fullName>
    </recommendedName>
</protein>
<keyword evidence="3" id="KW-0812">Transmembrane</keyword>
<evidence type="ECO:0000256" key="2">
    <source>
        <dbReference type="ARBA" id="ARBA00009160"/>
    </source>
</evidence>
<dbReference type="GO" id="GO:0016020">
    <property type="term" value="C:membrane"/>
    <property type="evidence" value="ECO:0007669"/>
    <property type="project" value="UniProtKB-SubCell"/>
</dbReference>
<keyword evidence="7" id="KW-1185">Reference proteome</keyword>
<dbReference type="EMBL" id="RSCD01000003">
    <property type="protein sequence ID" value="RSH93867.1"/>
    <property type="molecule type" value="Genomic_DNA"/>
</dbReference>
<name>A0A427YS17_9TREE</name>
<reference evidence="6 7" key="1">
    <citation type="submission" date="2018-11" db="EMBL/GenBank/DDBJ databases">
        <title>Genome sequence of Saitozyma podzolica DSM 27192.</title>
        <authorList>
            <person name="Aliyu H."/>
            <person name="Gorte O."/>
            <person name="Ochsenreither K."/>
        </authorList>
    </citation>
    <scope>NUCLEOTIDE SEQUENCE [LARGE SCALE GENOMIC DNA]</scope>
    <source>
        <strain evidence="6 7">DSM 27192</strain>
    </source>
</reference>
<comment type="subcellular location">
    <subcellularLocation>
        <location evidence="1">Membrane</location>
    </subcellularLocation>
</comment>
<proteinExistence type="inferred from homology"/>